<gene>
    <name evidence="3" type="ORF">T459_29413</name>
</gene>
<reference evidence="3 4" key="1">
    <citation type="journal article" date="2014" name="Nat. Genet.">
        <title>Genome sequence of the hot pepper provides insights into the evolution of pungency in Capsicum species.</title>
        <authorList>
            <person name="Kim S."/>
            <person name="Park M."/>
            <person name="Yeom S.I."/>
            <person name="Kim Y.M."/>
            <person name="Lee J.M."/>
            <person name="Lee H.A."/>
            <person name="Seo E."/>
            <person name="Choi J."/>
            <person name="Cheong K."/>
            <person name="Kim K.T."/>
            <person name="Jung K."/>
            <person name="Lee G.W."/>
            <person name="Oh S.K."/>
            <person name="Bae C."/>
            <person name="Kim S.B."/>
            <person name="Lee H.Y."/>
            <person name="Kim S.Y."/>
            <person name="Kim M.S."/>
            <person name="Kang B.C."/>
            <person name="Jo Y.D."/>
            <person name="Yang H.B."/>
            <person name="Jeong H.J."/>
            <person name="Kang W.H."/>
            <person name="Kwon J.K."/>
            <person name="Shin C."/>
            <person name="Lim J.Y."/>
            <person name="Park J.H."/>
            <person name="Huh J.H."/>
            <person name="Kim J.S."/>
            <person name="Kim B.D."/>
            <person name="Cohen O."/>
            <person name="Paran I."/>
            <person name="Suh M.C."/>
            <person name="Lee S.B."/>
            <person name="Kim Y.K."/>
            <person name="Shin Y."/>
            <person name="Noh S.J."/>
            <person name="Park J."/>
            <person name="Seo Y.S."/>
            <person name="Kwon S.Y."/>
            <person name="Kim H.A."/>
            <person name="Park J.M."/>
            <person name="Kim H.J."/>
            <person name="Choi S.B."/>
            <person name="Bosland P.W."/>
            <person name="Reeves G."/>
            <person name="Jo S.H."/>
            <person name="Lee B.W."/>
            <person name="Cho H.T."/>
            <person name="Choi H.S."/>
            <person name="Lee M.S."/>
            <person name="Yu Y."/>
            <person name="Do Choi Y."/>
            <person name="Park B.S."/>
            <person name="van Deynze A."/>
            <person name="Ashrafi H."/>
            <person name="Hill T."/>
            <person name="Kim W.T."/>
            <person name="Pai H.S."/>
            <person name="Ahn H.K."/>
            <person name="Yeam I."/>
            <person name="Giovannoni J.J."/>
            <person name="Rose J.K."/>
            <person name="Sorensen I."/>
            <person name="Lee S.J."/>
            <person name="Kim R.W."/>
            <person name="Choi I.Y."/>
            <person name="Choi B.S."/>
            <person name="Lim J.S."/>
            <person name="Lee Y.H."/>
            <person name="Choi D."/>
        </authorList>
    </citation>
    <scope>NUCLEOTIDE SEQUENCE [LARGE SCALE GENOMIC DNA]</scope>
    <source>
        <strain evidence="4">cv. CM334</strain>
    </source>
</reference>
<comment type="similarity">
    <text evidence="1">Belongs to the PPR family. P subfamily.</text>
</comment>
<dbReference type="Pfam" id="PF01535">
    <property type="entry name" value="PPR"/>
    <property type="match status" value="1"/>
</dbReference>
<protein>
    <submittedName>
        <fullName evidence="3">Uncharacterized protein</fullName>
    </submittedName>
</protein>
<dbReference type="Proteomes" id="UP000222542">
    <property type="component" value="Unassembled WGS sequence"/>
</dbReference>
<dbReference type="Gramene" id="PHT64988">
    <property type="protein sequence ID" value="PHT64988"/>
    <property type="gene ID" value="T459_29413"/>
</dbReference>
<dbReference type="InterPro" id="IPR011990">
    <property type="entry name" value="TPR-like_helical_dom_sf"/>
</dbReference>
<dbReference type="InterPro" id="IPR002885">
    <property type="entry name" value="PPR_rpt"/>
</dbReference>
<proteinExistence type="inferred from homology"/>
<reference evidence="3 4" key="2">
    <citation type="journal article" date="2017" name="Genome Biol.">
        <title>New reference genome sequences of hot pepper reveal the massive evolution of plant disease-resistance genes by retroduplication.</title>
        <authorList>
            <person name="Kim S."/>
            <person name="Park J."/>
            <person name="Yeom S.I."/>
            <person name="Kim Y.M."/>
            <person name="Seo E."/>
            <person name="Kim K.T."/>
            <person name="Kim M.S."/>
            <person name="Lee J.M."/>
            <person name="Cheong K."/>
            <person name="Shin H.S."/>
            <person name="Kim S.B."/>
            <person name="Han K."/>
            <person name="Lee J."/>
            <person name="Park M."/>
            <person name="Lee H.A."/>
            <person name="Lee H.Y."/>
            <person name="Lee Y."/>
            <person name="Oh S."/>
            <person name="Lee J.H."/>
            <person name="Choi E."/>
            <person name="Choi E."/>
            <person name="Lee S.E."/>
            <person name="Jeon J."/>
            <person name="Kim H."/>
            <person name="Choi G."/>
            <person name="Song H."/>
            <person name="Lee J."/>
            <person name="Lee S.C."/>
            <person name="Kwon J.K."/>
            <person name="Lee H.Y."/>
            <person name="Koo N."/>
            <person name="Hong Y."/>
            <person name="Kim R.W."/>
            <person name="Kang W.H."/>
            <person name="Huh J.H."/>
            <person name="Kang B.C."/>
            <person name="Yang T.J."/>
            <person name="Lee Y.H."/>
            <person name="Bennetzen J.L."/>
            <person name="Choi D."/>
        </authorList>
    </citation>
    <scope>NUCLEOTIDE SEQUENCE [LARGE SCALE GENOMIC DNA]</scope>
    <source>
        <strain evidence="4">cv. CM334</strain>
    </source>
</reference>
<accession>A0A2G2Y5I2</accession>
<dbReference type="EMBL" id="AYRZ02000012">
    <property type="protein sequence ID" value="PHT64988.1"/>
    <property type="molecule type" value="Genomic_DNA"/>
</dbReference>
<dbReference type="PANTHER" id="PTHR47447">
    <property type="entry name" value="OS03G0856100 PROTEIN"/>
    <property type="match status" value="1"/>
</dbReference>
<evidence type="ECO:0000313" key="4">
    <source>
        <dbReference type="Proteomes" id="UP000222542"/>
    </source>
</evidence>
<keyword evidence="4" id="KW-1185">Reference proteome</keyword>
<dbReference type="AlphaFoldDB" id="A0A2G2Y5I2"/>
<comment type="caution">
    <text evidence="3">The sequence shown here is derived from an EMBL/GenBank/DDBJ whole genome shotgun (WGS) entry which is preliminary data.</text>
</comment>
<dbReference type="PANTHER" id="PTHR47447:SF17">
    <property type="entry name" value="OS12G0638900 PROTEIN"/>
    <property type="match status" value="1"/>
</dbReference>
<evidence type="ECO:0000313" key="3">
    <source>
        <dbReference type="EMBL" id="PHT64988.1"/>
    </source>
</evidence>
<name>A0A2G2Y5I2_CAPAN</name>
<sequence length="191" mass="22087">MLRFMCYSDHYRNENNDSIFMLLNSMKNDETVIDSDTFKLLLDSFTRNGDFDLAIEILEFIESDNSCCCLTPDVHHSVLIALVQKNQVDLALSIFAKLLQTNCVRVSSSVACNVLLVGLRKGNMRAEFKRVFYKLLTEEWYGAFFLWNICMIESTMNGVEFWIVIADIQPSLTEVKLEEWLGEEDEVKELL</sequence>
<organism evidence="3 4">
    <name type="scientific">Capsicum annuum</name>
    <name type="common">Capsicum pepper</name>
    <dbReference type="NCBI Taxonomy" id="4072"/>
    <lineage>
        <taxon>Eukaryota</taxon>
        <taxon>Viridiplantae</taxon>
        <taxon>Streptophyta</taxon>
        <taxon>Embryophyta</taxon>
        <taxon>Tracheophyta</taxon>
        <taxon>Spermatophyta</taxon>
        <taxon>Magnoliopsida</taxon>
        <taxon>eudicotyledons</taxon>
        <taxon>Gunneridae</taxon>
        <taxon>Pentapetalae</taxon>
        <taxon>asterids</taxon>
        <taxon>lamiids</taxon>
        <taxon>Solanales</taxon>
        <taxon>Solanaceae</taxon>
        <taxon>Solanoideae</taxon>
        <taxon>Capsiceae</taxon>
        <taxon>Capsicum</taxon>
    </lineage>
</organism>
<dbReference type="Gene3D" id="1.25.40.10">
    <property type="entry name" value="Tetratricopeptide repeat domain"/>
    <property type="match status" value="1"/>
</dbReference>
<keyword evidence="2" id="KW-0677">Repeat</keyword>
<evidence type="ECO:0000256" key="1">
    <source>
        <dbReference type="ARBA" id="ARBA00007626"/>
    </source>
</evidence>
<evidence type="ECO:0000256" key="2">
    <source>
        <dbReference type="ARBA" id="ARBA00022737"/>
    </source>
</evidence>